<evidence type="ECO:0000256" key="5">
    <source>
        <dbReference type="ARBA" id="ARBA00022759"/>
    </source>
</evidence>
<comment type="cofactor">
    <cofactor evidence="1 10">
        <name>Mg(2+)</name>
        <dbReference type="ChEBI" id="CHEBI:18420"/>
    </cofactor>
</comment>
<evidence type="ECO:0000256" key="7">
    <source>
        <dbReference type="ARBA" id="ARBA00022842"/>
    </source>
</evidence>
<dbReference type="OrthoDB" id="9811262at2"/>
<dbReference type="GO" id="GO:0004519">
    <property type="term" value="F:endonuclease activity"/>
    <property type="evidence" value="ECO:0007669"/>
    <property type="project" value="UniProtKB-UniRule"/>
</dbReference>
<evidence type="ECO:0000256" key="1">
    <source>
        <dbReference type="ARBA" id="ARBA00001946"/>
    </source>
</evidence>
<evidence type="ECO:0000256" key="8">
    <source>
        <dbReference type="PIRSR" id="PIRSR640255-1"/>
    </source>
</evidence>
<dbReference type="PANTHER" id="PTHR13966">
    <property type="entry name" value="ENDONUCLEASE RELATED"/>
    <property type="match status" value="1"/>
</dbReference>
<dbReference type="Proteomes" id="UP000182544">
    <property type="component" value="Unassembled WGS sequence"/>
</dbReference>
<protein>
    <recommendedName>
        <fullName evidence="10">Endonuclease</fullName>
        <ecNumber evidence="10">3.1.30.-</ecNumber>
    </recommendedName>
</protein>
<dbReference type="GO" id="GO:0016787">
    <property type="term" value="F:hydrolase activity"/>
    <property type="evidence" value="ECO:0007669"/>
    <property type="project" value="UniProtKB-KW"/>
</dbReference>
<keyword evidence="14" id="KW-1185">Reference proteome</keyword>
<proteinExistence type="inferred from homology"/>
<feature type="domain" description="DNA/RNA non-specific endonuclease/pyrophosphatase/phosphodiesterase" evidence="12">
    <location>
        <begin position="59"/>
        <end position="252"/>
    </location>
</feature>
<keyword evidence="6 10" id="KW-0378">Hydrolase</keyword>
<keyword evidence="4 9" id="KW-0479">Metal-binding</keyword>
<dbReference type="PANTHER" id="PTHR13966:SF5">
    <property type="entry name" value="ENDONUCLEASE G, MITOCHONDRIAL"/>
    <property type="match status" value="1"/>
</dbReference>
<sequence>MNKRTFYSIVAIVIVLGVYTYENFLGEEEKAEIVSEGQASKNDTNKYFLPSSTTGQIVHHEGYSLSYSEPDEQAEWVAYELKKSHLSSTNYKRPYFEIDKAVKTGAANWRNYKKSGYDRGHLCPAGDRRYSQFAHDETFLTSNISPQEHEFNSGIWNTLEQKVRYWASKYDGVFVVTGGVLKGNMKTIGDEDVSVPNQFYKVLIDNNTGKTKMIAFLMPHKNSDKPLYEFVVSVDSIEKLTGIDFFPELEDSIENKLEASSSYKGWGF</sequence>
<dbReference type="EMBL" id="FPKV01000001">
    <property type="protein sequence ID" value="SFZ89311.1"/>
    <property type="molecule type" value="Genomic_DNA"/>
</dbReference>
<comment type="similarity">
    <text evidence="2 10">Belongs to the DNA/RNA non-specific endonuclease family.</text>
</comment>
<evidence type="ECO:0000256" key="6">
    <source>
        <dbReference type="ARBA" id="ARBA00022801"/>
    </source>
</evidence>
<dbReference type="InterPro" id="IPR018524">
    <property type="entry name" value="DNA/RNA_endonuclease_AS"/>
</dbReference>
<dbReference type="GO" id="GO:0003676">
    <property type="term" value="F:nucleic acid binding"/>
    <property type="evidence" value="ECO:0007669"/>
    <property type="project" value="InterPro"/>
</dbReference>
<dbReference type="InterPro" id="IPR040255">
    <property type="entry name" value="Non-specific_endonuclease"/>
</dbReference>
<dbReference type="SMART" id="SM00892">
    <property type="entry name" value="Endonuclease_NS"/>
    <property type="match status" value="1"/>
</dbReference>
<reference evidence="13 14" key="1">
    <citation type="submission" date="2016-10" db="EMBL/GenBank/DDBJ databases">
        <authorList>
            <person name="de Groot N.N."/>
        </authorList>
    </citation>
    <scope>NUCLEOTIDE SEQUENCE [LARGE SCALE GENOMIC DNA]</scope>
    <source>
        <strain evidence="13 14">DSM 18180</strain>
    </source>
</reference>
<evidence type="ECO:0000259" key="12">
    <source>
        <dbReference type="SMART" id="SM00892"/>
    </source>
</evidence>
<organism evidence="13 14">
    <name type="scientific">Flaviramulus basaltis</name>
    <dbReference type="NCBI Taxonomy" id="369401"/>
    <lineage>
        <taxon>Bacteria</taxon>
        <taxon>Pseudomonadati</taxon>
        <taxon>Bacteroidota</taxon>
        <taxon>Flavobacteriia</taxon>
        <taxon>Flavobacteriales</taxon>
        <taxon>Flavobacteriaceae</taxon>
        <taxon>Flaviramulus</taxon>
    </lineage>
</organism>
<feature type="binding site" evidence="9">
    <location>
        <position position="152"/>
    </location>
    <ligand>
        <name>Mg(2+)</name>
        <dbReference type="ChEBI" id="CHEBI:18420"/>
        <note>catalytic</note>
    </ligand>
</feature>
<evidence type="ECO:0000259" key="11">
    <source>
        <dbReference type="SMART" id="SM00477"/>
    </source>
</evidence>
<evidence type="ECO:0000256" key="3">
    <source>
        <dbReference type="ARBA" id="ARBA00022722"/>
    </source>
</evidence>
<evidence type="ECO:0000313" key="13">
    <source>
        <dbReference type="EMBL" id="SFZ89311.1"/>
    </source>
</evidence>
<dbReference type="InterPro" id="IPR020821">
    <property type="entry name" value="ENPP1-3/EXOG-like_nuc-like"/>
</dbReference>
<dbReference type="InterPro" id="IPR044929">
    <property type="entry name" value="DNA/RNA_non-sp_Endonuclease_sf"/>
</dbReference>
<dbReference type="AlphaFoldDB" id="A0A1K2IA85"/>
<dbReference type="PROSITE" id="PS01070">
    <property type="entry name" value="NUCLEASE_NON_SPEC"/>
    <property type="match status" value="1"/>
</dbReference>
<accession>A0A1K2IA85</accession>
<name>A0A1K2IA85_9FLAO</name>
<gene>
    <name evidence="13" type="ORF">SAMN05428642_101145</name>
</gene>
<dbReference type="SUPFAM" id="SSF54060">
    <property type="entry name" value="His-Me finger endonucleases"/>
    <property type="match status" value="1"/>
</dbReference>
<dbReference type="InterPro" id="IPR001604">
    <property type="entry name" value="Endo_G_ENPP1-like_dom"/>
</dbReference>
<feature type="domain" description="ENPP1-3/EXOG-like endonuclease/phosphodiesterase" evidence="11">
    <location>
        <begin position="60"/>
        <end position="252"/>
    </location>
</feature>
<dbReference type="Gene3D" id="3.40.570.10">
    <property type="entry name" value="Extracellular Endonuclease, subunit A"/>
    <property type="match status" value="1"/>
</dbReference>
<keyword evidence="3 10" id="KW-0540">Nuclease</keyword>
<keyword evidence="5 10" id="KW-0255">Endonuclease</keyword>
<evidence type="ECO:0000256" key="4">
    <source>
        <dbReference type="ARBA" id="ARBA00022723"/>
    </source>
</evidence>
<dbReference type="EC" id="3.1.30.-" evidence="10"/>
<dbReference type="RefSeq" id="WP_072399668.1">
    <property type="nucleotide sequence ID" value="NZ_FPKV01000001.1"/>
</dbReference>
<evidence type="ECO:0000256" key="9">
    <source>
        <dbReference type="PIRSR" id="PIRSR640255-2"/>
    </source>
</evidence>
<evidence type="ECO:0000313" key="14">
    <source>
        <dbReference type="Proteomes" id="UP000182544"/>
    </source>
</evidence>
<feature type="active site" description="Proton acceptor" evidence="8">
    <location>
        <position position="121"/>
    </location>
</feature>
<evidence type="ECO:0000256" key="10">
    <source>
        <dbReference type="RuleBase" id="RU366055"/>
    </source>
</evidence>
<dbReference type="STRING" id="369401.SAMN05428642_101145"/>
<dbReference type="GO" id="GO:0046872">
    <property type="term" value="F:metal ion binding"/>
    <property type="evidence" value="ECO:0007669"/>
    <property type="project" value="UniProtKB-KW"/>
</dbReference>
<dbReference type="Pfam" id="PF01223">
    <property type="entry name" value="Endonuclease_NS"/>
    <property type="match status" value="1"/>
</dbReference>
<dbReference type="CDD" id="cd00091">
    <property type="entry name" value="NUC"/>
    <property type="match status" value="1"/>
</dbReference>
<dbReference type="InterPro" id="IPR044925">
    <property type="entry name" value="His-Me_finger_sf"/>
</dbReference>
<dbReference type="SMART" id="SM00477">
    <property type="entry name" value="NUC"/>
    <property type="match status" value="1"/>
</dbReference>
<evidence type="ECO:0000256" key="2">
    <source>
        <dbReference type="ARBA" id="ARBA00010052"/>
    </source>
</evidence>
<keyword evidence="7" id="KW-0460">Magnesium</keyword>